<gene>
    <name evidence="1" type="ORF">IAC18_02285</name>
</gene>
<dbReference type="InterPro" id="IPR050238">
    <property type="entry name" value="DNA_Rep/Repair_Clamp_Loader"/>
</dbReference>
<organism evidence="1 2">
    <name type="scientific">Candidatus Scatomorpha merdipullorum</name>
    <dbReference type="NCBI Taxonomy" id="2840927"/>
    <lineage>
        <taxon>Bacteria</taxon>
        <taxon>Bacillati</taxon>
        <taxon>Bacillota</taxon>
        <taxon>Clostridia</taxon>
        <taxon>Eubacteriales</taxon>
        <taxon>Candidatus Scatomorpha</taxon>
    </lineage>
</organism>
<dbReference type="Gene3D" id="3.40.50.300">
    <property type="entry name" value="P-loop containing nucleotide triphosphate hydrolases"/>
    <property type="match status" value="1"/>
</dbReference>
<reference evidence="1" key="2">
    <citation type="journal article" date="2021" name="PeerJ">
        <title>Extensive microbial diversity within the chicken gut microbiome revealed by metagenomics and culture.</title>
        <authorList>
            <person name="Gilroy R."/>
            <person name="Ravi A."/>
            <person name="Getino M."/>
            <person name="Pursley I."/>
            <person name="Horton D.L."/>
            <person name="Alikhan N.F."/>
            <person name="Baker D."/>
            <person name="Gharbi K."/>
            <person name="Hall N."/>
            <person name="Watson M."/>
            <person name="Adriaenssens E.M."/>
            <person name="Foster-Nyarko E."/>
            <person name="Jarju S."/>
            <person name="Secka A."/>
            <person name="Antonio M."/>
            <person name="Oren A."/>
            <person name="Chaudhuri R.R."/>
            <person name="La Ragione R."/>
            <person name="Hildebrand F."/>
            <person name="Pallen M.J."/>
        </authorList>
    </citation>
    <scope>NUCLEOTIDE SEQUENCE</scope>
    <source>
        <strain evidence="1">ChiHjej10B9-9673</strain>
    </source>
</reference>
<dbReference type="EMBL" id="DVJK01000064">
    <property type="protein sequence ID" value="HIS66370.1"/>
    <property type="molecule type" value="Genomic_DNA"/>
</dbReference>
<evidence type="ECO:0000313" key="2">
    <source>
        <dbReference type="Proteomes" id="UP000824001"/>
    </source>
</evidence>
<comment type="caution">
    <text evidence="1">The sequence shown here is derived from an EMBL/GenBank/DDBJ whole genome shotgun (WGS) entry which is preliminary data.</text>
</comment>
<dbReference type="PANTHER" id="PTHR11669">
    <property type="entry name" value="REPLICATION FACTOR C / DNA POLYMERASE III GAMMA-TAU SUBUNIT"/>
    <property type="match status" value="1"/>
</dbReference>
<dbReference type="AlphaFoldDB" id="A0A9D1JUD4"/>
<dbReference type="GO" id="GO:0006261">
    <property type="term" value="P:DNA-templated DNA replication"/>
    <property type="evidence" value="ECO:0007669"/>
    <property type="project" value="TreeGrafter"/>
</dbReference>
<evidence type="ECO:0008006" key="3">
    <source>
        <dbReference type="Google" id="ProtNLM"/>
    </source>
</evidence>
<dbReference type="Proteomes" id="UP000824001">
    <property type="component" value="Unassembled WGS sequence"/>
</dbReference>
<dbReference type="InterPro" id="IPR027417">
    <property type="entry name" value="P-loop_NTPase"/>
</dbReference>
<proteinExistence type="predicted"/>
<dbReference type="Pfam" id="PF13177">
    <property type="entry name" value="DNA_pol3_delta2"/>
    <property type="match status" value="1"/>
</dbReference>
<reference evidence="1" key="1">
    <citation type="submission" date="2020-10" db="EMBL/GenBank/DDBJ databases">
        <authorList>
            <person name="Gilroy R."/>
        </authorList>
    </citation>
    <scope>NUCLEOTIDE SEQUENCE</scope>
    <source>
        <strain evidence="1">ChiHjej10B9-9673</strain>
    </source>
</reference>
<evidence type="ECO:0000313" key="1">
    <source>
        <dbReference type="EMBL" id="HIS66370.1"/>
    </source>
</evidence>
<accession>A0A9D1JUD4</accession>
<dbReference type="PANTHER" id="PTHR11669:SF8">
    <property type="entry name" value="DNA POLYMERASE III SUBUNIT DELTA"/>
    <property type="match status" value="1"/>
</dbReference>
<dbReference type="SUPFAM" id="SSF52540">
    <property type="entry name" value="P-loop containing nucleoside triphosphate hydrolases"/>
    <property type="match status" value="1"/>
</dbReference>
<name>A0A9D1JUD4_9FIRM</name>
<sequence>MEALRIPGGTELAHAYIAASMNEEARLGLARTLAAAMLCEADGVERPCGRCRACRKSLAGNHPDIVLVSAGLDSQGRKRREMTVDQVRGLVSDAQVMPNEGRRKVFILADAGIMNRQAQNALLKLLEEPPANTAFILCAENPALLLPTVRSRCELLRANADAEENAEDAAAAAELLGRVASGSRAELLLWCSAHEGMDSRRCAAVLRAAREKLADILLGKSEISLTGSQAARTDALLERCGSYLAQNVGVKSVMALLAVDGIQK</sequence>
<protein>
    <recommendedName>
        <fullName evidence="3">DNA polymerase III subunit delta</fullName>
    </recommendedName>
</protein>